<reference evidence="7 8" key="1">
    <citation type="journal article" date="2018" name="Nat. Ecol. Evol.">
        <title>Genomic signatures of mitonuclear coevolution across populations of Tigriopus californicus.</title>
        <authorList>
            <person name="Barreto F.S."/>
            <person name="Watson E.T."/>
            <person name="Lima T.G."/>
            <person name="Willett C.S."/>
            <person name="Edmands S."/>
            <person name="Li W."/>
            <person name="Burton R.S."/>
        </authorList>
    </citation>
    <scope>NUCLEOTIDE SEQUENCE [LARGE SCALE GENOMIC DNA]</scope>
    <source>
        <strain evidence="7 8">San Diego</strain>
    </source>
</reference>
<dbReference type="EMBL" id="VCGU01000004">
    <property type="protein sequence ID" value="TRY76915.1"/>
    <property type="molecule type" value="Genomic_DNA"/>
</dbReference>
<evidence type="ECO:0000256" key="6">
    <source>
        <dbReference type="RuleBase" id="RU004203"/>
    </source>
</evidence>
<keyword evidence="1 6" id="KW-0963">Cytoplasm</keyword>
<dbReference type="InterPro" id="IPR033811">
    <property type="entry name" value="Proteasome_beta_3"/>
</dbReference>
<organism evidence="7 8">
    <name type="scientific">Tigriopus californicus</name>
    <name type="common">Marine copepod</name>
    <dbReference type="NCBI Taxonomy" id="6832"/>
    <lineage>
        <taxon>Eukaryota</taxon>
        <taxon>Metazoa</taxon>
        <taxon>Ecdysozoa</taxon>
        <taxon>Arthropoda</taxon>
        <taxon>Crustacea</taxon>
        <taxon>Multicrustacea</taxon>
        <taxon>Hexanauplia</taxon>
        <taxon>Copepoda</taxon>
        <taxon>Harpacticoida</taxon>
        <taxon>Harpacticidae</taxon>
        <taxon>Tigriopus</taxon>
    </lineage>
</organism>
<proteinExistence type="inferred from homology"/>
<dbReference type="InterPro" id="IPR023333">
    <property type="entry name" value="Proteasome_suB-type"/>
</dbReference>
<protein>
    <recommendedName>
        <fullName evidence="6">Proteasome subunit beta</fullName>
    </recommendedName>
</protein>
<comment type="function">
    <text evidence="6">Component of the proteasome, a multicatalytic proteinase complex which is characterized by its ability to cleave peptides with Arg, Phe, Tyr, Leu, and Glu adjacent to the leaving group at neutral or slightly basic pH. The proteasome has an ATP-dependent proteolytic activity.</text>
</comment>
<evidence type="ECO:0000313" key="8">
    <source>
        <dbReference type="Proteomes" id="UP000318571"/>
    </source>
</evidence>
<keyword evidence="3 6" id="KW-0539">Nucleus</keyword>
<evidence type="ECO:0000256" key="2">
    <source>
        <dbReference type="ARBA" id="ARBA00022942"/>
    </source>
</evidence>
<comment type="similarity">
    <text evidence="6">Belongs to the peptidase T1B family.</text>
</comment>
<sequence length="205" mass="22885">MSILSYNGGAVIAMKGGNCLAVATDLRYGVELRTVTTDFPKMFEIHPHLWVGLPGLASDTQTVLEKIRFRVKMYELQENRPIQPETFAAMLSNMLYERRFGPFFIEPIVAGLNPHTQSIYLCSMDLIGNVTTPEDFVVGGTAEEQLLGMCETVWSPDMDPDQLFESVSQALVNAVDRDASAGWGAEITIIEPHQITTRRIKTRMD</sequence>
<dbReference type="Gene3D" id="3.60.20.10">
    <property type="entry name" value="Glutamine Phosphoribosylpyrophosphate, subunit 1, domain 1"/>
    <property type="match status" value="1"/>
</dbReference>
<dbReference type="Pfam" id="PF00227">
    <property type="entry name" value="Proteasome"/>
    <property type="match status" value="1"/>
</dbReference>
<dbReference type="STRING" id="6832.A0A553PGV9"/>
<dbReference type="InterPro" id="IPR016050">
    <property type="entry name" value="Proteasome_bsu_CS"/>
</dbReference>
<comment type="subunit">
    <text evidence="6">Component of the proteasome complex.</text>
</comment>
<dbReference type="OMA" id="CSEQLYG"/>
<dbReference type="Proteomes" id="UP000318571">
    <property type="component" value="Chromosome 5"/>
</dbReference>
<comment type="caution">
    <text evidence="7">The sequence shown here is derived from an EMBL/GenBank/DDBJ whole genome shotgun (WGS) entry which is preliminary data.</text>
</comment>
<dbReference type="InterPro" id="IPR001353">
    <property type="entry name" value="Proteasome_sua/b"/>
</dbReference>
<dbReference type="GO" id="GO:0043161">
    <property type="term" value="P:proteasome-mediated ubiquitin-dependent protein catabolic process"/>
    <property type="evidence" value="ECO:0007669"/>
    <property type="project" value="InterPro"/>
</dbReference>
<dbReference type="PROSITE" id="PS51476">
    <property type="entry name" value="PROTEASOME_BETA_2"/>
    <property type="match status" value="1"/>
</dbReference>
<accession>A0A553PGV9</accession>
<dbReference type="PANTHER" id="PTHR32194:SF10">
    <property type="entry name" value="PROTEASOME SUBUNIT BETA TYPE-3"/>
    <property type="match status" value="1"/>
</dbReference>
<dbReference type="PROSITE" id="PS00854">
    <property type="entry name" value="PROTEASOME_BETA_1"/>
    <property type="match status" value="1"/>
</dbReference>
<comment type="subunit">
    <text evidence="5">The 26S proteasome consists of a 20S proteasome core and two 19S regulatory subunits. The 20S proteasome core is composed of 28 subunits that are arranged in four stacked rings, resulting in a barrel-shaped structure. The two end rings are each formed by seven alpha subunits, and the two central rings are each formed by seven beta subunits. The catalytic chamber with the active sites is on the inside of the barrel.</text>
</comment>
<evidence type="ECO:0000256" key="3">
    <source>
        <dbReference type="ARBA" id="ARBA00023242"/>
    </source>
</evidence>
<dbReference type="GO" id="GO:0005634">
    <property type="term" value="C:nucleus"/>
    <property type="evidence" value="ECO:0007669"/>
    <property type="project" value="UniProtKB-SubCell"/>
</dbReference>
<dbReference type="OrthoDB" id="204949at2759"/>
<dbReference type="CDD" id="cd03759">
    <property type="entry name" value="proteasome_beta_type_3"/>
    <property type="match status" value="1"/>
</dbReference>
<dbReference type="FunFam" id="3.60.20.10:FF:000003">
    <property type="entry name" value="Proteasome subunit beta type-3"/>
    <property type="match status" value="1"/>
</dbReference>
<gene>
    <name evidence="7" type="ORF">TCAL_02664</name>
</gene>
<comment type="subcellular location">
    <subcellularLocation>
        <location evidence="6">Cytoplasm</location>
    </subcellularLocation>
    <subcellularLocation>
        <location evidence="6">Nucleus</location>
    </subcellularLocation>
</comment>
<keyword evidence="2 6" id="KW-0647">Proteasome</keyword>
<evidence type="ECO:0000256" key="1">
    <source>
        <dbReference type="ARBA" id="ARBA00022490"/>
    </source>
</evidence>
<comment type="function">
    <text evidence="4">Non-catalytic component of the proteasome, a multicatalytic proteinase complex which is characterized by its ability to cleave peptides with Arg, Phe, Tyr, Leu, and Glu adjacent to the leaving group at neutral or slightly basic pH. The proteasome has an ATP-dependent proteolytic activity.</text>
</comment>
<dbReference type="GO" id="GO:0005737">
    <property type="term" value="C:cytoplasm"/>
    <property type="evidence" value="ECO:0007669"/>
    <property type="project" value="UniProtKB-SubCell"/>
</dbReference>
<dbReference type="SUPFAM" id="SSF56235">
    <property type="entry name" value="N-terminal nucleophile aminohydrolases (Ntn hydrolases)"/>
    <property type="match status" value="1"/>
</dbReference>
<evidence type="ECO:0000256" key="5">
    <source>
        <dbReference type="ARBA" id="ARBA00026071"/>
    </source>
</evidence>
<dbReference type="GO" id="GO:0019774">
    <property type="term" value="C:proteasome core complex, beta-subunit complex"/>
    <property type="evidence" value="ECO:0007669"/>
    <property type="project" value="InterPro"/>
</dbReference>
<evidence type="ECO:0000256" key="4">
    <source>
        <dbReference type="ARBA" id="ARBA00024953"/>
    </source>
</evidence>
<keyword evidence="8" id="KW-1185">Reference proteome</keyword>
<dbReference type="AlphaFoldDB" id="A0A553PGV9"/>
<dbReference type="PANTHER" id="PTHR32194">
    <property type="entry name" value="METALLOPROTEASE TLDD"/>
    <property type="match status" value="1"/>
</dbReference>
<evidence type="ECO:0000313" key="7">
    <source>
        <dbReference type="EMBL" id="TRY76915.1"/>
    </source>
</evidence>
<name>A0A553PGV9_TIGCA</name>
<dbReference type="InterPro" id="IPR029055">
    <property type="entry name" value="Ntn_hydrolases_N"/>
</dbReference>